<sequence length="1664" mass="177695">MKTKIVSVGAVCLLLLSQTSLGVTVNSPTLKSGDFTMQPPVLTSQETPLVMLGLSVDNQLFYKAYTDYSDIDSDGELDITYIDTFDYYGYFDSNWCYTYNSTDEAFEPDAVAGGSNEHSCGGSGQWSGNFLNWATMTRVDVLRRVMYGGKRSTDTASSTILERAYIPSDVHAFAKVYDGSDIRSFTPYESTSLDDGALSMCNVSSAHPYSSTSEPQLRLAEGSYRRWSVNESRQCQWGSGANRPSSDDQLNNGSEHVVRVKACVSGKDSESSSCRQYSAGNAKPAGLLQQYGEGGDLKFGLISGGYENYIAGGRLRKNISLIGTNPDPADDEVDLSNGVFNNVDGIISSIDAIRIIGWDGSDYDCGGPGISITNFKNKTNACRDWGNPIAEIYAEAVRYFSGASGPTADFSSGSDTTYISALKDASWPASLDVHPLNTDTRCAACSIIMISSGVASFDGDNLGSVSDIEGLSGVSDVSAKTNAVGTAEYGAFPQNFLVGDLTTSTGDLICTSKSVSNLSVALGICPEAPALEGSYQIAGLASHAKTADLRADSGMDGNQTVDTYGVELAESVPSFEIPVGSGTIRFLPACQSKSTGSTNWIPCSLFDVEVLATETDGSGNVISGTLMFHWEDSSWGSDYDLDGSQVISFCVGGSDSDCGDTDNDTRTGADYDDVAVPSGRLRIAQGVAYTAAGFDIRFGYVVTGSDDDGISDWLLRPGGQNRNDLCQVDQDGADGNPLMPVPTTGASASVGCGSAGSDYGYDPVAKNYQPSTSSGGELLDKPLFLAAKYGGFADKDGSGDPTYKGSTGDTREWDLVNNRTGESGSDGIPDNYFFSSNPGLLVNQLQRIFEALVARTASGTNAAVVANSSSGVGAVYQALYQPQNSVGNNTVTWTGTLRAIFIDDAGLLREDSNNNAQLDDYDTDRVVQLEFDPSVEKTFVQRYEFDTSGDLVPLGTAVELNDLKPIWSAVDSLAETSFPEEQRSTYTSADSDRRYILTALDRNSDGEIDEQDVTGFTSSAMGSSYADYHEYFGLPSAIGLGDLVDFLRGKEIAGLRNRTIDYDNDGVDEVWRLGDIIHSTPAVVATPNGNYDRLFGDSTYENFVDQYINRRQVVYVGSNGGMIHAFNGGFWDAGQKKFSTTSTGKTTRPLGQEMWAYVPSNLLPHLRWLAEPDYQHVYYMDGEPVVFDANIFPDDAVHPDGWGTVMVMGMRFGGAPLEIEVDGASQVMRSAYVIFDVTDPEQPPKLLGEVTAPELGFTLSRPAVVKNRAPDTTTGDWSSPSVNDWYLVLGSGPRGTNATSGAESDQTARLFAIDLNQLVQNANTGSASTSYFTTIAGSDPLDLGGANGYVGGMETADWDRDSSEDALYVSTIEGSAGSPSGRLHRILIEDNDGASKTYYGLSGAQQSVMMNPGLPIQAAPTTVRDTFGERWLLFGTGKLLVPDDNALDDQQYFYGIKEPRGTDGDLTYGTVDPSALVDTTDVAVFEESGEVKDISSGSVATLSIGGDSVSTFDQLESTLRDYPGWKIRMSYTAGEASGRVTNKATLNPADRKSFGFTEYLPPALSCELDGESFLYALSILTGTATPDAPLSTSNEYVVNSREMSRSVVGLGPGYASSITYHQGTSGTVKAITNMSTGAINTTEQTVGAPVSGRQSWRQIESLSF</sequence>
<keyword evidence="1" id="KW-0479">Metal-binding</keyword>
<feature type="chain" id="PRO_5046390792" evidence="3">
    <location>
        <begin position="23"/>
        <end position="1664"/>
    </location>
</feature>
<keyword evidence="6" id="KW-1185">Reference proteome</keyword>
<dbReference type="EMBL" id="JASSVS010000013">
    <property type="protein sequence ID" value="MDL0433417.1"/>
    <property type="molecule type" value="Genomic_DNA"/>
</dbReference>
<organism evidence="5 6">
    <name type="scientific">Marinobacter azerbaijanicus</name>
    <dbReference type="NCBI Taxonomy" id="3050455"/>
    <lineage>
        <taxon>Bacteria</taxon>
        <taxon>Pseudomonadati</taxon>
        <taxon>Pseudomonadota</taxon>
        <taxon>Gammaproteobacteria</taxon>
        <taxon>Pseudomonadales</taxon>
        <taxon>Marinobacteraceae</taxon>
        <taxon>Marinobacter</taxon>
    </lineage>
</organism>
<reference evidence="5 6" key="1">
    <citation type="submission" date="2023-06" db="EMBL/GenBank/DDBJ databases">
        <title>Marinobacter azerbaijanicus a moderately halophilic, isolated from Urmia Lake in Azerbaijan region of Iran.</title>
        <authorList>
            <person name="Sanchez-Porro C."/>
            <person name="Aghdam E.M."/>
            <person name="Saheb S.M."/>
            <person name="Tarhriz V."/>
            <person name="Kazemi E."/>
            <person name="Ammozegar M.A."/>
            <person name="Ventosa A."/>
            <person name="Hejazi M.S."/>
        </authorList>
    </citation>
    <scope>NUCLEOTIDE SEQUENCE [LARGE SCALE GENOMIC DNA]</scope>
    <source>
        <strain evidence="5 6">TBZ242</strain>
    </source>
</reference>
<evidence type="ECO:0000313" key="6">
    <source>
        <dbReference type="Proteomes" id="UP001227964"/>
    </source>
</evidence>
<evidence type="ECO:0000313" key="5">
    <source>
        <dbReference type="EMBL" id="MDL0433417.1"/>
    </source>
</evidence>
<keyword evidence="2" id="KW-0106">Calcium</keyword>
<evidence type="ECO:0000256" key="2">
    <source>
        <dbReference type="ARBA" id="ARBA00022837"/>
    </source>
</evidence>
<proteinExistence type="predicted"/>
<dbReference type="Proteomes" id="UP001227964">
    <property type="component" value="Unassembled WGS sequence"/>
</dbReference>
<dbReference type="InterPro" id="IPR018247">
    <property type="entry name" value="EF_Hand_1_Ca_BS"/>
</dbReference>
<accession>A0ABT7IGW9</accession>
<feature type="domain" description="PilY1 beta-propeller" evidence="4">
    <location>
        <begin position="1073"/>
        <end position="1458"/>
    </location>
</feature>
<evidence type="ECO:0000256" key="1">
    <source>
        <dbReference type="ARBA" id="ARBA00022723"/>
    </source>
</evidence>
<keyword evidence="3" id="KW-0732">Signal</keyword>
<comment type="caution">
    <text evidence="5">The sequence shown here is derived from an EMBL/GenBank/DDBJ whole genome shotgun (WGS) entry which is preliminary data.</text>
</comment>
<dbReference type="PROSITE" id="PS00018">
    <property type="entry name" value="EF_HAND_1"/>
    <property type="match status" value="1"/>
</dbReference>
<evidence type="ECO:0000256" key="3">
    <source>
        <dbReference type="SAM" id="SignalP"/>
    </source>
</evidence>
<dbReference type="Pfam" id="PF05567">
    <property type="entry name" value="T4P_PilY1"/>
    <property type="match status" value="1"/>
</dbReference>
<feature type="signal peptide" evidence="3">
    <location>
        <begin position="1"/>
        <end position="22"/>
    </location>
</feature>
<name>A0ABT7IGW9_9GAMM</name>
<evidence type="ECO:0000259" key="4">
    <source>
        <dbReference type="Pfam" id="PF05567"/>
    </source>
</evidence>
<dbReference type="RefSeq" id="WP_285393183.1">
    <property type="nucleotide sequence ID" value="NZ_JASSVS010000013.1"/>
</dbReference>
<gene>
    <name evidence="5" type="ORF">QPM17_19940</name>
</gene>
<protein>
    <submittedName>
        <fullName evidence="5">PilC/PilY family type IV pilus protein</fullName>
    </submittedName>
</protein>
<dbReference type="InterPro" id="IPR008707">
    <property type="entry name" value="B-propeller_PilY1"/>
</dbReference>